<dbReference type="Ensembl" id="ENSAPET00000000200.1">
    <property type="protein sequence ID" value="ENSAPEP00000000195.1"/>
    <property type="gene ID" value="ENSAPEG00000000147.1"/>
</dbReference>
<evidence type="ECO:0008006" key="3">
    <source>
        <dbReference type="Google" id="ProtNLM"/>
    </source>
</evidence>
<name>A0A3P8RKZ3_AMPPE</name>
<reference evidence="1" key="2">
    <citation type="submission" date="2025-08" db="UniProtKB">
        <authorList>
            <consortium name="Ensembl"/>
        </authorList>
    </citation>
    <scope>IDENTIFICATION</scope>
</reference>
<keyword evidence="2" id="KW-1185">Reference proteome</keyword>
<reference evidence="1" key="3">
    <citation type="submission" date="2025-09" db="UniProtKB">
        <authorList>
            <consortium name="Ensembl"/>
        </authorList>
    </citation>
    <scope>IDENTIFICATION</scope>
</reference>
<dbReference type="Proteomes" id="UP000265080">
    <property type="component" value="Chromosome 1"/>
</dbReference>
<dbReference type="InterPro" id="IPR027417">
    <property type="entry name" value="P-loop_NTPase"/>
</dbReference>
<reference evidence="1 2" key="1">
    <citation type="submission" date="2018-03" db="EMBL/GenBank/DDBJ databases">
        <title>Finding Nemo's genes: A chromosome-scale reference assembly of the genome of the orange clownfish Amphiprion percula.</title>
        <authorList>
            <person name="Lehmann R."/>
        </authorList>
    </citation>
    <scope>NUCLEOTIDE SEQUENCE</scope>
</reference>
<dbReference type="AlphaFoldDB" id="A0A3P8RKZ3"/>
<dbReference type="GeneTree" id="ENSGT00940000177702"/>
<dbReference type="STRING" id="161767.ENSAPEP00000000195"/>
<dbReference type="Gene3D" id="3.40.50.300">
    <property type="entry name" value="P-loop containing nucleotide triphosphate hydrolases"/>
    <property type="match status" value="1"/>
</dbReference>
<sequence length="66" mass="7644">MKYIIGINGVTNGRKATLANRLIKILPSCCVVHQDDFFKSQDQIELFSYYFIIFVYSYLSCRHCAS</sequence>
<protein>
    <recommendedName>
        <fullName evidence="3">Muscle-specific beta 1 integrin binding protein 2</fullName>
    </recommendedName>
</protein>
<dbReference type="OMA" id="FKSQDQI"/>
<proteinExistence type="predicted"/>
<accession>A0A3P8RKZ3</accession>
<evidence type="ECO:0000313" key="1">
    <source>
        <dbReference type="Ensembl" id="ENSAPEP00000000195.1"/>
    </source>
</evidence>
<evidence type="ECO:0000313" key="2">
    <source>
        <dbReference type="Proteomes" id="UP000265080"/>
    </source>
</evidence>
<organism evidence="1 2">
    <name type="scientific">Amphiprion percula</name>
    <name type="common">Orange clownfish</name>
    <name type="synonym">Lutjanus percula</name>
    <dbReference type="NCBI Taxonomy" id="161767"/>
    <lineage>
        <taxon>Eukaryota</taxon>
        <taxon>Metazoa</taxon>
        <taxon>Chordata</taxon>
        <taxon>Craniata</taxon>
        <taxon>Vertebrata</taxon>
        <taxon>Euteleostomi</taxon>
        <taxon>Actinopterygii</taxon>
        <taxon>Neopterygii</taxon>
        <taxon>Teleostei</taxon>
        <taxon>Neoteleostei</taxon>
        <taxon>Acanthomorphata</taxon>
        <taxon>Ovalentaria</taxon>
        <taxon>Pomacentridae</taxon>
        <taxon>Amphiprion</taxon>
    </lineage>
</organism>